<evidence type="ECO:0000256" key="1">
    <source>
        <dbReference type="ARBA" id="ARBA00010890"/>
    </source>
</evidence>
<reference evidence="7" key="1">
    <citation type="submission" date="2025-08" db="UniProtKB">
        <authorList>
            <consortium name="Ensembl"/>
        </authorList>
    </citation>
    <scope>IDENTIFICATION</scope>
</reference>
<evidence type="ECO:0000313" key="7">
    <source>
        <dbReference type="Ensembl" id="ENSPMGP00000023448.1"/>
    </source>
</evidence>
<dbReference type="STRING" id="409849.ENSPMGP00000023448"/>
<evidence type="ECO:0000256" key="5">
    <source>
        <dbReference type="SAM" id="Phobius"/>
    </source>
</evidence>
<keyword evidence="3" id="KW-0677">Repeat</keyword>
<dbReference type="InterPro" id="IPR056621">
    <property type="entry name" value="FN3_IL27B_N"/>
</dbReference>
<evidence type="ECO:0000259" key="6">
    <source>
        <dbReference type="PROSITE" id="PS50853"/>
    </source>
</evidence>
<dbReference type="Gene3D" id="2.60.40.10">
    <property type="entry name" value="Immunoglobulins"/>
    <property type="match status" value="1"/>
</dbReference>
<proteinExistence type="inferred from homology"/>
<feature type="transmembrane region" description="Helical" evidence="5">
    <location>
        <begin position="6"/>
        <end position="28"/>
    </location>
</feature>
<dbReference type="CDD" id="cd00063">
    <property type="entry name" value="FN3"/>
    <property type="match status" value="1"/>
</dbReference>
<evidence type="ECO:0000256" key="2">
    <source>
        <dbReference type="ARBA" id="ARBA00022729"/>
    </source>
</evidence>
<dbReference type="GO" id="GO:0004896">
    <property type="term" value="F:cytokine receptor activity"/>
    <property type="evidence" value="ECO:0007669"/>
    <property type="project" value="InterPro"/>
</dbReference>
<dbReference type="SUPFAM" id="SSF49265">
    <property type="entry name" value="Fibronectin type III"/>
    <property type="match status" value="2"/>
</dbReference>
<organism evidence="7 8">
    <name type="scientific">Periophthalmus magnuspinnatus</name>
    <dbReference type="NCBI Taxonomy" id="409849"/>
    <lineage>
        <taxon>Eukaryota</taxon>
        <taxon>Metazoa</taxon>
        <taxon>Chordata</taxon>
        <taxon>Craniata</taxon>
        <taxon>Vertebrata</taxon>
        <taxon>Euteleostomi</taxon>
        <taxon>Actinopterygii</taxon>
        <taxon>Neopterygii</taxon>
        <taxon>Teleostei</taxon>
        <taxon>Neoteleostei</taxon>
        <taxon>Acanthomorphata</taxon>
        <taxon>Gobiaria</taxon>
        <taxon>Gobiiformes</taxon>
        <taxon>Gobioidei</taxon>
        <taxon>Gobiidae</taxon>
        <taxon>Oxudercinae</taxon>
        <taxon>Periophthalmus</taxon>
    </lineage>
</organism>
<dbReference type="PANTHER" id="PTHR48483:SF2">
    <property type="entry name" value="INTERLEUKIN-27 SUBUNIT BETA"/>
    <property type="match status" value="1"/>
</dbReference>
<keyword evidence="5" id="KW-1133">Transmembrane helix</keyword>
<accession>A0A3B4B226</accession>
<keyword evidence="5" id="KW-0472">Membrane</keyword>
<dbReference type="PROSITE" id="PS50853">
    <property type="entry name" value="FN3"/>
    <property type="match status" value="1"/>
</dbReference>
<dbReference type="InterPro" id="IPR003961">
    <property type="entry name" value="FN3_dom"/>
</dbReference>
<keyword evidence="2" id="KW-0732">Signal</keyword>
<dbReference type="InterPro" id="IPR053073">
    <property type="entry name" value="IL11/IL27_subunit_beta"/>
</dbReference>
<comment type="similarity">
    <text evidence="1">Belongs to the type I cytokine receptor family. Type 3 subfamily.</text>
</comment>
<keyword evidence="4" id="KW-0325">Glycoprotein</keyword>
<evidence type="ECO:0000256" key="3">
    <source>
        <dbReference type="ARBA" id="ARBA00022737"/>
    </source>
</evidence>
<dbReference type="Proteomes" id="UP000261520">
    <property type="component" value="Unplaced"/>
</dbReference>
<evidence type="ECO:0000313" key="8">
    <source>
        <dbReference type="Proteomes" id="UP000261520"/>
    </source>
</evidence>
<dbReference type="InterPro" id="IPR003530">
    <property type="entry name" value="Hematopoietin_rcpt_L_F3_CS"/>
</dbReference>
<evidence type="ECO:0000256" key="4">
    <source>
        <dbReference type="ARBA" id="ARBA00023180"/>
    </source>
</evidence>
<dbReference type="AlphaFoldDB" id="A0A3B4B226"/>
<dbReference type="InterPro" id="IPR013783">
    <property type="entry name" value="Ig-like_fold"/>
</dbReference>
<keyword evidence="5" id="KW-0812">Transmembrane</keyword>
<dbReference type="Ensembl" id="ENSPMGT00000024981.1">
    <property type="protein sequence ID" value="ENSPMGP00000023448.1"/>
    <property type="gene ID" value="ENSPMGG00000018968.1"/>
</dbReference>
<reference evidence="7" key="2">
    <citation type="submission" date="2025-09" db="UniProtKB">
        <authorList>
            <consortium name="Ensembl"/>
        </authorList>
    </citation>
    <scope>IDENTIFICATION</scope>
</reference>
<protein>
    <recommendedName>
        <fullName evidence="6">Fibronectin type-III domain-containing protein</fullName>
    </recommendedName>
</protein>
<dbReference type="SMART" id="SM00060">
    <property type="entry name" value="FN3"/>
    <property type="match status" value="2"/>
</dbReference>
<sequence>MCAVLVSVYSSAAVMLVHVVSLLCVLGAQAMELHRVTPTTSIKCVNCPSNVPSDAHSAPIVHCLCSSVPDRTVCSWADPPQATPLHYIATYSERQKQPVTRPCVLIPPGAPHSQLNLWHCHLPELKLLTNYILNVTAVYPGGSSSHLSTFMMEDIVKPDPPQAVQVSCQNSRTVQVKWDPPSTWAHIDIFPLKYELLYQWTSRGQLKFNHLGPFKRTSTPVSGLAVGRTYQFQVCAKDSLGLGHCSEWSAPVNITLPLHTHRV</sequence>
<dbReference type="Pfam" id="PF24031">
    <property type="entry name" value="FN3_IL27B_N"/>
    <property type="match status" value="1"/>
</dbReference>
<dbReference type="Pfam" id="PF00041">
    <property type="entry name" value="fn3"/>
    <property type="match status" value="1"/>
</dbReference>
<keyword evidence="8" id="KW-1185">Reference proteome</keyword>
<dbReference type="InterPro" id="IPR036116">
    <property type="entry name" value="FN3_sf"/>
</dbReference>
<name>A0A3B4B226_9GOBI</name>
<dbReference type="PROSITE" id="PS01354">
    <property type="entry name" value="HEMATOPO_REC_L_F3"/>
    <property type="match status" value="1"/>
</dbReference>
<dbReference type="GO" id="GO:0016020">
    <property type="term" value="C:membrane"/>
    <property type="evidence" value="ECO:0007669"/>
    <property type="project" value="InterPro"/>
</dbReference>
<dbReference type="PANTHER" id="PTHR48483">
    <property type="entry name" value="INTERLEUKIN-27 SUBUNIT BETA"/>
    <property type="match status" value="1"/>
</dbReference>
<feature type="domain" description="Fibronectin type-III" evidence="6">
    <location>
        <begin position="160"/>
        <end position="258"/>
    </location>
</feature>